<evidence type="ECO:0000313" key="3">
    <source>
        <dbReference type="Proteomes" id="UP000238274"/>
    </source>
</evidence>
<dbReference type="Gene3D" id="1.10.405.40">
    <property type="match status" value="1"/>
</dbReference>
<evidence type="ECO:0000313" key="2">
    <source>
        <dbReference type="EMBL" id="POW00729.1"/>
    </source>
</evidence>
<dbReference type="PANTHER" id="PTHR10742">
    <property type="entry name" value="FLAVIN MONOAMINE OXIDASE"/>
    <property type="match status" value="1"/>
</dbReference>
<dbReference type="InterPro" id="IPR050281">
    <property type="entry name" value="Flavin_monoamine_oxidase"/>
</dbReference>
<reference evidence="2 3" key="1">
    <citation type="submission" date="2017-12" db="EMBL/GenBank/DDBJ databases">
        <title>Gene loss provides genomic basis for host adaptation in cereal stripe rust fungi.</title>
        <authorList>
            <person name="Xia C."/>
        </authorList>
    </citation>
    <scope>NUCLEOTIDE SEQUENCE [LARGE SCALE GENOMIC DNA]</scope>
    <source>
        <strain evidence="2 3">93TX-2</strain>
    </source>
</reference>
<dbReference type="InterPro" id="IPR002937">
    <property type="entry name" value="Amino_oxidase"/>
</dbReference>
<dbReference type="InterPro" id="IPR036188">
    <property type="entry name" value="FAD/NAD-bd_sf"/>
</dbReference>
<reference evidence="3" key="3">
    <citation type="journal article" date="2018" name="Mol. Plant Microbe Interact.">
        <title>Genome sequence resources for the wheat stripe rust pathogen (Puccinia striiformis f. sp. tritici) and the barley stripe rust pathogen (Puccinia striiformis f. sp. hordei).</title>
        <authorList>
            <person name="Xia C."/>
            <person name="Wang M."/>
            <person name="Yin C."/>
            <person name="Cornejo O.E."/>
            <person name="Hulbert S.H."/>
            <person name="Chen X."/>
        </authorList>
    </citation>
    <scope>NUCLEOTIDE SEQUENCE [LARGE SCALE GENOMIC DNA]</scope>
    <source>
        <strain evidence="3">93TX-2</strain>
    </source>
</reference>
<protein>
    <recommendedName>
        <fullName evidence="1">Amine oxidase domain-containing protein</fullName>
    </recommendedName>
</protein>
<gene>
    <name evidence="2" type="ORF">PSHT_12881</name>
</gene>
<dbReference type="Proteomes" id="UP000238274">
    <property type="component" value="Unassembled WGS sequence"/>
</dbReference>
<keyword evidence="3" id="KW-1185">Reference proteome</keyword>
<organism evidence="2 3">
    <name type="scientific">Puccinia striiformis</name>
    <dbReference type="NCBI Taxonomy" id="27350"/>
    <lineage>
        <taxon>Eukaryota</taxon>
        <taxon>Fungi</taxon>
        <taxon>Dikarya</taxon>
        <taxon>Basidiomycota</taxon>
        <taxon>Pucciniomycotina</taxon>
        <taxon>Pucciniomycetes</taxon>
        <taxon>Pucciniales</taxon>
        <taxon>Pucciniaceae</taxon>
        <taxon>Puccinia</taxon>
    </lineage>
</organism>
<evidence type="ECO:0000259" key="1">
    <source>
        <dbReference type="Pfam" id="PF01593"/>
    </source>
</evidence>
<dbReference type="GO" id="GO:0009063">
    <property type="term" value="P:amino acid catabolic process"/>
    <property type="evidence" value="ECO:0007669"/>
    <property type="project" value="TreeGrafter"/>
</dbReference>
<dbReference type="OrthoDB" id="7777654at2759"/>
<dbReference type="Gene3D" id="3.50.50.60">
    <property type="entry name" value="FAD/NAD(P)-binding domain"/>
    <property type="match status" value="1"/>
</dbReference>
<sequence>MTSILGYELIGITRATGRYDAAQRISSSEVIDWKTLSQISISSSQSYTGPGSLSPFELHTSVKLLLEGFGAMQSTNCQSQIIAEIHETIPQAFIDTPAILYPEWNQGIEQSLGTLRNDLKICLIGGGISNAITALELVKAGAQVTLLEVRAEVGGRARSETFGDGFNIAEMGAMRFPTSSGLLLYYAKEFGYCFISDFPDPGRVPTFISYRGQNVFWKTLSASPNGFEKVHVGWDTFVKDGLKTNGVEVFASLRTMRILLQSGDQEVRQAVIPLWQKFLDSFKNDSFGGGLQRIFGPQHNWDVPGRHVWEEQDFEMFGSLGIGCGGYGPVYSRDFNSILRLVVNGLESDQATFAKMKDGRPLPAPIQDLVKEICLKASSLGATIKLKTNGEVISSHSINGAPSIIVEETCDDVTNESNYDLVIIGNTTRAANVKMRYISSYSNKILSKAASTAVNNISMISSTKVFARVKKFWNEENKENYPRVILSDTKASQLYTLDYGHPEYGMVLLTYAWGDLSDQIMTVKDDKELYRILKNQIHEIMRNSEFADYAEQLAPVEENDIRVVHWQLDPTTLGAFALAMPGQARMIADAFYDFKSLSEDKDHSGVLLNGDSITFEGGWVEGALRTAMNVTSAIMLKYGSVEQESKAPVNLLERNTYKY</sequence>
<feature type="domain" description="Amine oxidase" evidence="1">
    <location>
        <begin position="133"/>
        <end position="634"/>
    </location>
</feature>
<dbReference type="VEuPathDB" id="FungiDB:PSHT_12881"/>
<comment type="caution">
    <text evidence="2">The sequence shown here is derived from an EMBL/GenBank/DDBJ whole genome shotgun (WGS) entry which is preliminary data.</text>
</comment>
<dbReference type="Pfam" id="PF01593">
    <property type="entry name" value="Amino_oxidase"/>
    <property type="match status" value="1"/>
</dbReference>
<dbReference type="GO" id="GO:0001716">
    <property type="term" value="F:L-amino-acid oxidase activity"/>
    <property type="evidence" value="ECO:0007669"/>
    <property type="project" value="TreeGrafter"/>
</dbReference>
<accession>A0A2S4UTX0</accession>
<dbReference type="PANTHER" id="PTHR10742:SF342">
    <property type="entry name" value="AMINE OXIDASE"/>
    <property type="match status" value="1"/>
</dbReference>
<dbReference type="SUPFAM" id="SSF51905">
    <property type="entry name" value="FAD/NAD(P)-binding domain"/>
    <property type="match status" value="1"/>
</dbReference>
<dbReference type="SMR" id="A0A2S4UTX0"/>
<name>A0A2S4UTX0_9BASI</name>
<dbReference type="SUPFAM" id="SSF54373">
    <property type="entry name" value="FAD-linked reductases, C-terminal domain"/>
    <property type="match status" value="1"/>
</dbReference>
<dbReference type="AlphaFoldDB" id="A0A2S4UTX0"/>
<dbReference type="Gene3D" id="3.90.660.10">
    <property type="match status" value="1"/>
</dbReference>
<dbReference type="EMBL" id="PKSM01000245">
    <property type="protein sequence ID" value="POW00729.1"/>
    <property type="molecule type" value="Genomic_DNA"/>
</dbReference>
<reference evidence="3" key="2">
    <citation type="journal article" date="2018" name="BMC Genomics">
        <title>Genomic insights into host adaptation between the wheat stripe rust pathogen (Puccinia striiformis f. sp. tritici) and the barley stripe rust pathogen (Puccinia striiformis f. sp. hordei).</title>
        <authorList>
            <person name="Xia C."/>
            <person name="Wang M."/>
            <person name="Yin C."/>
            <person name="Cornejo O.E."/>
            <person name="Hulbert S.H."/>
            <person name="Chen X."/>
        </authorList>
    </citation>
    <scope>NUCLEOTIDE SEQUENCE [LARGE SCALE GENOMIC DNA]</scope>
    <source>
        <strain evidence="3">93TX-2</strain>
    </source>
</reference>
<dbReference type="VEuPathDB" id="FungiDB:PSTT_07830"/>
<proteinExistence type="predicted"/>